<feature type="region of interest" description="Disordered" evidence="1">
    <location>
        <begin position="82"/>
        <end position="120"/>
    </location>
</feature>
<feature type="compositionally biased region" description="Basic and acidic residues" evidence="1">
    <location>
        <begin position="82"/>
        <end position="93"/>
    </location>
</feature>
<organism evidence="2 3">
    <name type="scientific">Scophthalmus maximus</name>
    <name type="common">Turbot</name>
    <name type="synonym">Psetta maxima</name>
    <dbReference type="NCBI Taxonomy" id="52904"/>
    <lineage>
        <taxon>Eukaryota</taxon>
        <taxon>Metazoa</taxon>
        <taxon>Chordata</taxon>
        <taxon>Craniata</taxon>
        <taxon>Vertebrata</taxon>
        <taxon>Euteleostomi</taxon>
        <taxon>Actinopterygii</taxon>
        <taxon>Neopterygii</taxon>
        <taxon>Teleostei</taxon>
        <taxon>Neoteleostei</taxon>
        <taxon>Acanthomorphata</taxon>
        <taxon>Carangaria</taxon>
        <taxon>Pleuronectiformes</taxon>
        <taxon>Pleuronectoidei</taxon>
        <taxon>Scophthalmidae</taxon>
        <taxon>Scophthalmus</taxon>
    </lineage>
</organism>
<evidence type="ECO:0000313" key="3">
    <source>
        <dbReference type="Proteomes" id="UP000438429"/>
    </source>
</evidence>
<sequence>MITLTKTRFSPYESMSFNGKFIPGECYVSWKLNLTRSEAGEREESDTSAVTSRPLRFRSRLLSRAQVRMSAMHWEARRRQNALDRRTARDKHQLLQGGSESDTTCSATESNTTQEQTAGGRCPHCNGDLKTSVQYSAKIPNRSSVGISPSLMANQYEMEDEMLSFIFVNQLIQCIW</sequence>
<proteinExistence type="predicted"/>
<gene>
    <name evidence="2" type="ORF">F2P81_014454</name>
</gene>
<dbReference type="EMBL" id="VEVO01000013">
    <property type="protein sequence ID" value="KAF0032164.1"/>
    <property type="molecule type" value="Genomic_DNA"/>
</dbReference>
<dbReference type="AlphaFoldDB" id="A0A6A4SM69"/>
<dbReference type="Proteomes" id="UP000438429">
    <property type="component" value="Unassembled WGS sequence"/>
</dbReference>
<name>A0A6A4SM69_SCOMX</name>
<evidence type="ECO:0000256" key="1">
    <source>
        <dbReference type="SAM" id="MobiDB-lite"/>
    </source>
</evidence>
<reference evidence="2 3" key="1">
    <citation type="submission" date="2019-06" db="EMBL/GenBank/DDBJ databases">
        <title>Draft genomes of female and male turbot (Scophthalmus maximus).</title>
        <authorList>
            <person name="Xu H."/>
            <person name="Xu X.-W."/>
            <person name="Shao C."/>
            <person name="Chen S."/>
        </authorList>
    </citation>
    <scope>NUCLEOTIDE SEQUENCE [LARGE SCALE GENOMIC DNA]</scope>
    <source>
        <strain evidence="2">Ysfricsl-2016a</strain>
        <tissue evidence="2">Blood</tissue>
    </source>
</reference>
<comment type="caution">
    <text evidence="2">The sequence shown here is derived from an EMBL/GenBank/DDBJ whole genome shotgun (WGS) entry which is preliminary data.</text>
</comment>
<evidence type="ECO:0000313" key="2">
    <source>
        <dbReference type="EMBL" id="KAF0032164.1"/>
    </source>
</evidence>
<accession>A0A6A4SM69</accession>
<feature type="compositionally biased region" description="Polar residues" evidence="1">
    <location>
        <begin position="96"/>
        <end position="117"/>
    </location>
</feature>
<protein>
    <submittedName>
        <fullName evidence="2">Uncharacterized protein</fullName>
    </submittedName>
</protein>